<dbReference type="SMART" id="SM00826">
    <property type="entry name" value="PKS_DH"/>
    <property type="match status" value="1"/>
</dbReference>
<dbReference type="Pfam" id="PF00109">
    <property type="entry name" value="ketoacyl-synt"/>
    <property type="match status" value="1"/>
</dbReference>
<dbReference type="InterPro" id="IPR057326">
    <property type="entry name" value="KR_dom"/>
</dbReference>
<dbReference type="STRING" id="1592317.DPF_1336"/>
<dbReference type="Pfam" id="PF21089">
    <property type="entry name" value="PKS_DH_N"/>
    <property type="match status" value="1"/>
</dbReference>
<dbReference type="Gene3D" id="3.30.70.3290">
    <property type="match status" value="1"/>
</dbReference>
<evidence type="ECO:0000259" key="8">
    <source>
        <dbReference type="PROSITE" id="PS52019"/>
    </source>
</evidence>
<dbReference type="InterPro" id="IPR020841">
    <property type="entry name" value="PKS_Beta-ketoAc_synthase_dom"/>
</dbReference>
<dbReference type="InterPro" id="IPR016035">
    <property type="entry name" value="Acyl_Trfase/lysoPLipase"/>
</dbReference>
<evidence type="ECO:0000259" key="6">
    <source>
        <dbReference type="PROSITE" id="PS50075"/>
    </source>
</evidence>
<dbReference type="Pfam" id="PF00550">
    <property type="entry name" value="PP-binding"/>
    <property type="match status" value="2"/>
</dbReference>
<dbReference type="Pfam" id="PF16197">
    <property type="entry name" value="KAsynt_C_assoc"/>
    <property type="match status" value="1"/>
</dbReference>
<dbReference type="InterPro" id="IPR013968">
    <property type="entry name" value="PKS_KR"/>
</dbReference>
<comment type="function">
    <text evidence="4">Involved in production of the polyketide antibiotic thailandamide.</text>
</comment>
<evidence type="ECO:0000313" key="9">
    <source>
        <dbReference type="EMBL" id="GAU08622.1"/>
    </source>
</evidence>
<feature type="region of interest" description="C-terminal hotdog fold" evidence="5">
    <location>
        <begin position="1447"/>
        <end position="1596"/>
    </location>
</feature>
<dbReference type="CDD" id="cd08955">
    <property type="entry name" value="KR_2_FAS_SDR_x"/>
    <property type="match status" value="1"/>
</dbReference>
<dbReference type="GO" id="GO:0004312">
    <property type="term" value="F:fatty acid synthase activity"/>
    <property type="evidence" value="ECO:0007669"/>
    <property type="project" value="TreeGrafter"/>
</dbReference>
<dbReference type="PROSITE" id="PS00606">
    <property type="entry name" value="KS3_1"/>
    <property type="match status" value="1"/>
</dbReference>
<dbReference type="InterPro" id="IPR049552">
    <property type="entry name" value="PKS_DH_N"/>
</dbReference>
<dbReference type="GO" id="GO:0031177">
    <property type="term" value="F:phosphopantetheine binding"/>
    <property type="evidence" value="ECO:0007669"/>
    <property type="project" value="InterPro"/>
</dbReference>
<protein>
    <submittedName>
        <fullName evidence="9">Type I polyketide synthase</fullName>
    </submittedName>
</protein>
<evidence type="ECO:0000256" key="5">
    <source>
        <dbReference type="PROSITE-ProRule" id="PRU01363"/>
    </source>
</evidence>
<comment type="caution">
    <text evidence="9">The sequence shown here is derived from an EMBL/GenBank/DDBJ whole genome shotgun (WGS) entry which is preliminary data.</text>
</comment>
<dbReference type="SUPFAM" id="SSF47336">
    <property type="entry name" value="ACP-like"/>
    <property type="match status" value="2"/>
</dbReference>
<dbReference type="Gene3D" id="3.10.129.110">
    <property type="entry name" value="Polyketide synthase dehydratase"/>
    <property type="match status" value="1"/>
</dbReference>
<organism evidence="9 10">
    <name type="scientific">Desulfoplanes formicivorans</name>
    <dbReference type="NCBI Taxonomy" id="1592317"/>
    <lineage>
        <taxon>Bacteria</taxon>
        <taxon>Pseudomonadati</taxon>
        <taxon>Thermodesulfobacteriota</taxon>
        <taxon>Desulfovibrionia</taxon>
        <taxon>Desulfovibrionales</taxon>
        <taxon>Desulfoplanaceae</taxon>
        <taxon>Desulfoplanes</taxon>
    </lineage>
</organism>
<dbReference type="GO" id="GO:0005886">
    <property type="term" value="C:plasma membrane"/>
    <property type="evidence" value="ECO:0007669"/>
    <property type="project" value="TreeGrafter"/>
</dbReference>
<dbReference type="Gene3D" id="3.40.47.10">
    <property type="match status" value="1"/>
</dbReference>
<evidence type="ECO:0000313" key="10">
    <source>
        <dbReference type="Proteomes" id="UP000095200"/>
    </source>
</evidence>
<dbReference type="PROSITE" id="PS52019">
    <property type="entry name" value="PKS_MFAS_DH"/>
    <property type="match status" value="1"/>
</dbReference>
<dbReference type="InterPro" id="IPR036291">
    <property type="entry name" value="NAD(P)-bd_dom_sf"/>
</dbReference>
<feature type="domain" description="Carrier" evidence="6">
    <location>
        <begin position="342"/>
        <end position="417"/>
    </location>
</feature>
<feature type="active site" description="Proton donor; for dehydratase activity" evidence="5">
    <location>
        <position position="1507"/>
    </location>
</feature>
<dbReference type="Gene3D" id="1.10.1200.10">
    <property type="entry name" value="ACP-like"/>
    <property type="match status" value="2"/>
</dbReference>
<dbReference type="RefSeq" id="WP_176724193.1">
    <property type="nucleotide sequence ID" value="NZ_BDFE01000015.1"/>
</dbReference>
<keyword evidence="3" id="KW-0808">Transferase</keyword>
<dbReference type="Gene3D" id="3.40.366.10">
    <property type="entry name" value="Malonyl-Coenzyme A Acyl Carrier Protein, domain 2"/>
    <property type="match status" value="2"/>
</dbReference>
<feature type="region of interest" description="N-terminal hotdog fold" evidence="5">
    <location>
        <begin position="1311"/>
        <end position="1435"/>
    </location>
</feature>
<dbReference type="InterPro" id="IPR016036">
    <property type="entry name" value="Malonyl_transacylase_ACP-bd"/>
</dbReference>
<evidence type="ECO:0000256" key="3">
    <source>
        <dbReference type="ARBA" id="ARBA00022679"/>
    </source>
</evidence>
<dbReference type="InterPro" id="IPR042104">
    <property type="entry name" value="PKS_dehydratase_sf"/>
</dbReference>
<dbReference type="InterPro" id="IPR020807">
    <property type="entry name" value="PKS_DH"/>
</dbReference>
<dbReference type="InterPro" id="IPR001227">
    <property type="entry name" value="Ac_transferase_dom_sf"/>
</dbReference>
<dbReference type="SUPFAM" id="SSF51735">
    <property type="entry name" value="NAD(P)-binding Rossmann-fold domains"/>
    <property type="match status" value="2"/>
</dbReference>
<gene>
    <name evidence="9" type="ORF">DPF_1336</name>
</gene>
<dbReference type="SMART" id="SM00825">
    <property type="entry name" value="PKS_KS"/>
    <property type="match status" value="1"/>
</dbReference>
<evidence type="ECO:0000256" key="1">
    <source>
        <dbReference type="ARBA" id="ARBA00022450"/>
    </source>
</evidence>
<dbReference type="EMBL" id="BDFE01000015">
    <property type="protein sequence ID" value="GAU08622.1"/>
    <property type="molecule type" value="Genomic_DNA"/>
</dbReference>
<dbReference type="InterPro" id="IPR018201">
    <property type="entry name" value="Ketoacyl_synth_AS"/>
</dbReference>
<evidence type="ECO:0000256" key="4">
    <source>
        <dbReference type="ARBA" id="ARBA00054155"/>
    </source>
</evidence>
<dbReference type="InterPro" id="IPR014030">
    <property type="entry name" value="Ketoacyl_synth_N"/>
</dbReference>
<dbReference type="Pfam" id="PF02801">
    <property type="entry name" value="Ketoacyl-synt_C"/>
    <property type="match status" value="1"/>
</dbReference>
<accession>A0A194AEX4</accession>
<dbReference type="InterPro" id="IPR009081">
    <property type="entry name" value="PP-bd_ACP"/>
</dbReference>
<dbReference type="FunFam" id="3.40.47.10:FF:000019">
    <property type="entry name" value="Polyketide synthase type I"/>
    <property type="match status" value="1"/>
</dbReference>
<dbReference type="Pfam" id="PF08659">
    <property type="entry name" value="KR"/>
    <property type="match status" value="1"/>
</dbReference>
<dbReference type="InterPro" id="IPR014043">
    <property type="entry name" value="Acyl_transferase_dom"/>
</dbReference>
<proteinExistence type="predicted"/>
<dbReference type="SMART" id="SM00823">
    <property type="entry name" value="PKS_PP"/>
    <property type="match status" value="2"/>
</dbReference>
<keyword evidence="1" id="KW-0596">Phosphopantetheine</keyword>
<name>A0A194AEX4_9BACT</name>
<dbReference type="InterPro" id="IPR014031">
    <property type="entry name" value="Ketoacyl_synth_C"/>
</dbReference>
<evidence type="ECO:0000259" key="7">
    <source>
        <dbReference type="PROSITE" id="PS52004"/>
    </source>
</evidence>
<reference evidence="10" key="1">
    <citation type="submission" date="2016-06" db="EMBL/GenBank/DDBJ databases">
        <title>Draft genome sequence of Desulfoplanes formicivorans strain Pf12B.</title>
        <authorList>
            <person name="Watanabe M."/>
            <person name="Kojima H."/>
            <person name="Fukui M."/>
        </authorList>
    </citation>
    <scope>NUCLEOTIDE SEQUENCE [LARGE SCALE GENOMIC DNA]</scope>
    <source>
        <strain evidence="10">Pf12B</strain>
    </source>
</reference>
<dbReference type="Gene3D" id="3.40.50.720">
    <property type="entry name" value="NAD(P)-binding Rossmann-like Domain"/>
    <property type="match status" value="1"/>
</dbReference>
<dbReference type="InterPro" id="IPR049900">
    <property type="entry name" value="PKS_mFAS_DH"/>
</dbReference>
<dbReference type="Proteomes" id="UP000095200">
    <property type="component" value="Unassembled WGS sequence"/>
</dbReference>
<dbReference type="SMART" id="SM01294">
    <property type="entry name" value="PKS_PP_betabranch"/>
    <property type="match status" value="1"/>
</dbReference>
<feature type="domain" description="Carrier" evidence="6">
    <location>
        <begin position="2079"/>
        <end position="2154"/>
    </location>
</feature>
<dbReference type="InterPro" id="IPR032821">
    <property type="entry name" value="PKS_assoc"/>
</dbReference>
<dbReference type="SUPFAM" id="SSF55048">
    <property type="entry name" value="Probable ACP-binding domain of malonyl-CoA ACP transacylase"/>
    <property type="match status" value="2"/>
</dbReference>
<dbReference type="GO" id="GO:0005737">
    <property type="term" value="C:cytoplasm"/>
    <property type="evidence" value="ECO:0007669"/>
    <property type="project" value="TreeGrafter"/>
</dbReference>
<sequence length="2191" mass="237766">MTRYVAVFSGIGTQWPGMGRELMVQGGAFAAGFREFDQAFAPMAGWSVEQMLYTQSGDIRPAHMGHPCVLAVECGLFRALQESGFEPDMIMGHSGGEVTAAWAAGVLSTTDAARVALAHSQLLVRVSGQGRMAFVGLPADNVERMIQPYNDRVQIAAINAPSGTVCSGDPKALQALGDACPAHVFFRMLAVDVPFHSKVIEAHLKEFAESLATLTPQPARIPILSSLHGKVARPGDFDAAYWCRHIGEPVRFEAAMRCALDRGAACFVEIAPHAVLQDSMAETASAMGHRVESTGTMCRNTDASQTLQQATDILKGWKEAPSACSGISDAHLGQAADKSRRRRRSELKKLIRQELKQVLPECEMGDDEPFRTHGLTSLLAVRFCSGLGQSLGLALPVSTVFNHPDITRLADHLSCLGDDVATGSGESVSCKHLEEPLAVVGVGCRLPGGINSMDEYWRFLVDGKDAVIPVPQDRWDRERYYDPDRNAPGKMYTCEAAFLTAPSPRLQDFDAHFFNISSREAAQLDPQQRLLLEVSWEAFEHAGIDPFAWRGKNVGVFVGMTNNEYSHAHRESYVRERIDAYSLTGTTLSGACGRVSYYYGFEGPCFSVDTACSSSMVALHAACRSLRQGESDMALVGGVTLMLTPDLHICFSKLGAISPDGRSKAFDDSADGYGRGEGAVVVLLKRLRDAQRDKDRILGLVRGTALNQDGKSNGLTSPNGLSQQKVIAQALRDAALRPEDVSYVEAHGTGTALGDAIELEALADAYRPSPGTLLRIGSVKANIGHLEPVSALASLAKLMLCLEHGALPANIHIKTPNTRFDWQGRGVEAPRTLQPWEGEHPRRAGMSSFGFSGVNGHAIIEEYVEPAVEESTQEPSAFLLLLSAKTEEALRDLAQATALEVQDMTPHHLAALCRSAACRRHHFAWRVAVVGSTPGEVAEQLRTAMPVRAAAQPETMGLLFTGQGSQYPDMGRSLFAMYPVFRKALEECDLLLQAHDFDLLQAIYGGMSAEELARTEYAQPVIASVSYALWRLWESFGLGFDYVAGHSIGEYPAAVASGVMRLEDMLVLALHRGRCMAQAPSGGMAAVFASEDEVAGLLAGHPQICIAAINAPVSLTVSGPQAALAAFLKDLKDRGVAYRELRVSHAFHSPDMDKAAKAFEGPLQEVELARPTRMDMISTVSGQMASLELTRWTYWRDQIVAPVRFFSAVQTMSEQCSLAVEAGPSTALSGLVWQCGLTLQCFPTLSPKQDGLRSLFGAMASLYGEGVVLNWDEVFASFPDQYVPLPGYPWQRQQHWMDVQVDPPSGFVRSDHVPGHRLDSPALGDSAVFVMDFSETGPGFVQEHVIFGKAISPAAGHMAMILAAVRELRGTECCQLGNVDFLSPLVVEPGQTRHVQVIIETPQASESRFRLVSRQGEEDWLTHCTGTVIFQPGPESVPVRKPGQLFAHRETKTAFYDRFLGQGYEVGPGFQRIEDISVRDGESMCRVQARRGDPGEAGHVIYPGALDAVLQTILPPFFHELADTMMTEEALLIPLHVERLSLWRPVPEALWCHARARRGSGDATLEGGTLAMDDKGQVVMELSGFVFRMTDRATLYRQMHSDPLQQVYVQQWDDAQLPKAGSGQVYVASLGRAETGARLAEVLGAHVLPTSGRELARALADVDTSGGHLLLVHGPCSDVDDLAAGEIRVCQDMLVALQQAVSFGLRVHVITSGVMKVLEDDEVQPSGAGLWGVGGSFALEHPDLWGGCVDMPGTAWSDEDMQLCARLCQAESVQDHRAVRHGRVYAQSLVHLKSDRQADAVPLSGTHVISGGSGSLGLHLARWLGDKGAEAVALMSRSGIRSESGRQALEDLRQKGVRVFDLQVDVTDVLQVEAALTGLRQEAPPLRGVYHAAGLLDDGVIMEMTPKRMHKVMEPKITGAVNLHLATRDDELQHFVLYSSAGTLLGAQGQSNYNAANLFFNVFAWWRQQQGLAGNSVCWGPWAEGGMAVATKRRGAHLERQGIVSLQADDALAAFQAASPLAPCFGVMHMDWKRFAQARSESLQQGSNGYFASLISTQWLHQDDMQNVEAVLGDATDAASLLEGLRLVACRLIGVSDPAHLAVEVPLLEQGFDSLLAVEFRNIIGRELGRTIPVSLIFEYPTLEKIAGWLRGSNGSETEEQIPVEIANVDHFADRDRQALLNDIDSLLGED</sequence>
<dbReference type="Pfam" id="PF14765">
    <property type="entry name" value="PS-DH"/>
    <property type="match status" value="1"/>
</dbReference>
<dbReference type="PANTHER" id="PTHR43775">
    <property type="entry name" value="FATTY ACID SYNTHASE"/>
    <property type="match status" value="1"/>
</dbReference>
<feature type="domain" description="Ketosynthase family 3 (KS3)" evidence="7">
    <location>
        <begin position="434"/>
        <end position="862"/>
    </location>
</feature>
<keyword evidence="2" id="KW-0597">Phosphoprotein</keyword>
<dbReference type="SMART" id="SM00827">
    <property type="entry name" value="PKS_AT"/>
    <property type="match status" value="2"/>
</dbReference>
<feature type="domain" description="PKS/mFAS DH" evidence="8">
    <location>
        <begin position="1311"/>
        <end position="1596"/>
    </location>
</feature>
<dbReference type="SMART" id="SM00822">
    <property type="entry name" value="PKS_KR"/>
    <property type="match status" value="1"/>
</dbReference>
<dbReference type="PANTHER" id="PTHR43775:SF37">
    <property type="entry name" value="SI:DKEY-61P9.11"/>
    <property type="match status" value="1"/>
</dbReference>
<dbReference type="InterPro" id="IPR050091">
    <property type="entry name" value="PKS_NRPS_Biosynth_Enz"/>
</dbReference>
<dbReference type="InterPro" id="IPR020806">
    <property type="entry name" value="PKS_PP-bd"/>
</dbReference>
<keyword evidence="10" id="KW-1185">Reference proteome</keyword>
<dbReference type="GO" id="GO:0004315">
    <property type="term" value="F:3-oxoacyl-[acyl-carrier-protein] synthase activity"/>
    <property type="evidence" value="ECO:0007669"/>
    <property type="project" value="InterPro"/>
</dbReference>
<dbReference type="InterPro" id="IPR016039">
    <property type="entry name" value="Thiolase-like"/>
</dbReference>
<dbReference type="Pfam" id="PF00698">
    <property type="entry name" value="Acyl_transf_1"/>
    <property type="match status" value="2"/>
</dbReference>
<dbReference type="PROSITE" id="PS52004">
    <property type="entry name" value="KS3_2"/>
    <property type="match status" value="1"/>
</dbReference>
<dbReference type="InterPro" id="IPR036736">
    <property type="entry name" value="ACP-like_sf"/>
</dbReference>
<dbReference type="CDD" id="cd00833">
    <property type="entry name" value="PKS"/>
    <property type="match status" value="1"/>
</dbReference>
<evidence type="ECO:0000256" key="2">
    <source>
        <dbReference type="ARBA" id="ARBA00022553"/>
    </source>
</evidence>
<dbReference type="GO" id="GO:0071770">
    <property type="term" value="P:DIM/DIP cell wall layer assembly"/>
    <property type="evidence" value="ECO:0007669"/>
    <property type="project" value="TreeGrafter"/>
</dbReference>
<dbReference type="GO" id="GO:0006633">
    <property type="term" value="P:fatty acid biosynthetic process"/>
    <property type="evidence" value="ECO:0007669"/>
    <property type="project" value="InterPro"/>
</dbReference>
<dbReference type="InterPro" id="IPR049551">
    <property type="entry name" value="PKS_DH_C"/>
</dbReference>
<dbReference type="SUPFAM" id="SSF53901">
    <property type="entry name" value="Thiolase-like"/>
    <property type="match status" value="1"/>
</dbReference>
<feature type="active site" description="Proton acceptor; for dehydratase activity" evidence="5">
    <location>
        <position position="1344"/>
    </location>
</feature>
<dbReference type="SUPFAM" id="SSF52151">
    <property type="entry name" value="FabD/lysophospholipase-like"/>
    <property type="match status" value="2"/>
</dbReference>
<dbReference type="PROSITE" id="PS50075">
    <property type="entry name" value="CARRIER"/>
    <property type="match status" value="2"/>
</dbReference>